<accession>A0A2P5WQW7</accession>
<dbReference type="OrthoDB" id="1002487at2759"/>
<dbReference type="AlphaFoldDB" id="A0A2P5WQW7"/>
<reference evidence="1 2" key="1">
    <citation type="submission" date="2015-01" db="EMBL/GenBank/DDBJ databases">
        <title>Genome of allotetraploid Gossypium barbadense reveals genomic plasticity and fiber elongation in cotton evolution.</title>
        <authorList>
            <person name="Chen X."/>
            <person name="Liu X."/>
            <person name="Zhao B."/>
            <person name="Zheng H."/>
            <person name="Hu Y."/>
            <person name="Lu G."/>
            <person name="Yang C."/>
            <person name="Chen J."/>
            <person name="Shan C."/>
            <person name="Zhang L."/>
            <person name="Zhou Y."/>
            <person name="Wang L."/>
            <person name="Guo W."/>
            <person name="Bai Y."/>
            <person name="Ruan J."/>
            <person name="Shangguan X."/>
            <person name="Mao Y."/>
            <person name="Jiang J."/>
            <person name="Zhu Y."/>
            <person name="Lei J."/>
            <person name="Kang H."/>
            <person name="Chen S."/>
            <person name="He X."/>
            <person name="Wang R."/>
            <person name="Wang Y."/>
            <person name="Chen J."/>
            <person name="Wang L."/>
            <person name="Yu S."/>
            <person name="Wang B."/>
            <person name="Wei J."/>
            <person name="Song S."/>
            <person name="Lu X."/>
            <person name="Gao Z."/>
            <person name="Gu W."/>
            <person name="Deng X."/>
            <person name="Ma D."/>
            <person name="Wang S."/>
            <person name="Liang W."/>
            <person name="Fang L."/>
            <person name="Cai C."/>
            <person name="Zhu X."/>
            <person name="Zhou B."/>
            <person name="Zhang Y."/>
            <person name="Chen Z."/>
            <person name="Xu S."/>
            <person name="Zhu R."/>
            <person name="Wang S."/>
            <person name="Zhang T."/>
            <person name="Zhao G."/>
        </authorList>
    </citation>
    <scope>NUCLEOTIDE SEQUENCE [LARGE SCALE GENOMIC DNA]</scope>
    <source>
        <strain evidence="2">cv. Xinhai21</strain>
        <tissue evidence="1">Leaf</tissue>
    </source>
</reference>
<dbReference type="Proteomes" id="UP000239757">
    <property type="component" value="Unassembled WGS sequence"/>
</dbReference>
<organism evidence="1 2">
    <name type="scientific">Gossypium barbadense</name>
    <name type="common">Sea Island cotton</name>
    <name type="synonym">Hibiscus barbadensis</name>
    <dbReference type="NCBI Taxonomy" id="3634"/>
    <lineage>
        <taxon>Eukaryota</taxon>
        <taxon>Viridiplantae</taxon>
        <taxon>Streptophyta</taxon>
        <taxon>Embryophyta</taxon>
        <taxon>Tracheophyta</taxon>
        <taxon>Spermatophyta</taxon>
        <taxon>Magnoliopsida</taxon>
        <taxon>eudicotyledons</taxon>
        <taxon>Gunneridae</taxon>
        <taxon>Pentapetalae</taxon>
        <taxon>rosids</taxon>
        <taxon>malvids</taxon>
        <taxon>Malvales</taxon>
        <taxon>Malvaceae</taxon>
        <taxon>Malvoideae</taxon>
        <taxon>Gossypium</taxon>
    </lineage>
</organism>
<gene>
    <name evidence="1" type="ORF">GOBAR_AA27174</name>
</gene>
<evidence type="ECO:0000313" key="1">
    <source>
        <dbReference type="EMBL" id="PPR93500.1"/>
    </source>
</evidence>
<sequence length="131" mass="14685">MEGLVCDLKRNSNKDVMVLDPQVVEEGMIVDDIDGVEVSGAKANGIIAKIGYLNSFRYDELGSFYLFYYLYESSCYEEDELWHFLCFLVVSVEGPSMLAGGFNSILDGGERKGGASLSREGCKRFREIIRQ</sequence>
<protein>
    <submittedName>
        <fullName evidence="1">Uncharacterized protein</fullName>
    </submittedName>
</protein>
<name>A0A2P5WQW7_GOSBA</name>
<dbReference type="EMBL" id="KZ666792">
    <property type="protein sequence ID" value="PPR93500.1"/>
    <property type="molecule type" value="Genomic_DNA"/>
</dbReference>
<evidence type="ECO:0000313" key="2">
    <source>
        <dbReference type="Proteomes" id="UP000239757"/>
    </source>
</evidence>
<proteinExistence type="predicted"/>